<feature type="transmembrane region" description="Helical" evidence="11">
    <location>
        <begin position="134"/>
        <end position="153"/>
    </location>
</feature>
<evidence type="ECO:0000259" key="12">
    <source>
        <dbReference type="Pfam" id="PF00361"/>
    </source>
</evidence>
<accession>A0AAE9Y9Z6</accession>
<feature type="transmembrane region" description="Helical" evidence="11">
    <location>
        <begin position="900"/>
        <end position="927"/>
    </location>
</feature>
<dbReference type="InterPro" id="IPR025383">
    <property type="entry name" value="MrpA_C/MbhD"/>
</dbReference>
<feature type="transmembrane region" description="Helical" evidence="11">
    <location>
        <begin position="560"/>
        <end position="580"/>
    </location>
</feature>
<dbReference type="NCBIfam" id="NF009284">
    <property type="entry name" value="PRK12644.1"/>
    <property type="match status" value="1"/>
</dbReference>
<dbReference type="InterPro" id="IPR046806">
    <property type="entry name" value="MrpA_C/MbhE"/>
</dbReference>
<evidence type="ECO:0000313" key="17">
    <source>
        <dbReference type="EMBL" id="WCO67278.1"/>
    </source>
</evidence>
<dbReference type="Pfam" id="PF20501">
    <property type="entry name" value="MbhE"/>
    <property type="match status" value="1"/>
</dbReference>
<feature type="transmembrane region" description="Helical" evidence="11">
    <location>
        <begin position="296"/>
        <end position="317"/>
    </location>
</feature>
<dbReference type="InterPro" id="IPR042106">
    <property type="entry name" value="Nuo/plastoQ_OxRdtase_6_NuoJ"/>
</dbReference>
<feature type="region of interest" description="Disordered" evidence="10">
    <location>
        <begin position="763"/>
        <end position="783"/>
    </location>
</feature>
<dbReference type="Gene3D" id="1.20.120.1200">
    <property type="entry name" value="NADH-ubiquinone/plastoquinone oxidoreductase chain 6, subunit NuoJ"/>
    <property type="match status" value="1"/>
</dbReference>
<feature type="transmembrane region" description="Helical" evidence="11">
    <location>
        <begin position="272"/>
        <end position="289"/>
    </location>
</feature>
<dbReference type="GO" id="GO:0005886">
    <property type="term" value="C:plasma membrane"/>
    <property type="evidence" value="ECO:0007669"/>
    <property type="project" value="UniProtKB-SubCell"/>
</dbReference>
<feature type="transmembrane region" description="Helical" evidence="11">
    <location>
        <begin position="823"/>
        <end position="843"/>
    </location>
</feature>
<keyword evidence="6 11" id="KW-1133">Transmembrane helix</keyword>
<feature type="transmembrane region" description="Helical" evidence="11">
    <location>
        <begin position="592"/>
        <end position="613"/>
    </location>
</feature>
<keyword evidence="2" id="KW-0813">Transport</keyword>
<dbReference type="InterPro" id="IPR050616">
    <property type="entry name" value="CPA3_Na-H_Antiporter_A"/>
</dbReference>
<evidence type="ECO:0000256" key="9">
    <source>
        <dbReference type="RuleBase" id="RU000320"/>
    </source>
</evidence>
<keyword evidence="8 11" id="KW-0472">Membrane</keyword>
<evidence type="ECO:0000259" key="15">
    <source>
        <dbReference type="Pfam" id="PF13244"/>
    </source>
</evidence>
<dbReference type="KEGG" id="ima:PO878_00895"/>
<evidence type="ECO:0000256" key="10">
    <source>
        <dbReference type="SAM" id="MobiDB-lite"/>
    </source>
</evidence>
<feature type="transmembrane region" description="Helical" evidence="11">
    <location>
        <begin position="738"/>
        <end position="756"/>
    </location>
</feature>
<dbReference type="Proteomes" id="UP001216390">
    <property type="component" value="Chromosome"/>
</dbReference>
<comment type="subcellular location">
    <subcellularLocation>
        <location evidence="1">Cell membrane</location>
        <topology evidence="1">Multi-pass membrane protein</topology>
    </subcellularLocation>
    <subcellularLocation>
        <location evidence="9">Membrane</location>
        <topology evidence="9">Multi-pass membrane protein</topology>
    </subcellularLocation>
</comment>
<organism evidence="17 18">
    <name type="scientific">Iamia majanohamensis</name>
    <dbReference type="NCBI Taxonomy" id="467976"/>
    <lineage>
        <taxon>Bacteria</taxon>
        <taxon>Bacillati</taxon>
        <taxon>Actinomycetota</taxon>
        <taxon>Acidimicrobiia</taxon>
        <taxon>Acidimicrobiales</taxon>
        <taxon>Iamiaceae</taxon>
        <taxon>Iamia</taxon>
    </lineage>
</organism>
<feature type="domain" description="MrpA C-terminal/MbhE" evidence="16">
    <location>
        <begin position="683"/>
        <end position="760"/>
    </location>
</feature>
<dbReference type="Pfam" id="PF04039">
    <property type="entry name" value="MnhB"/>
    <property type="match status" value="1"/>
</dbReference>
<feature type="transmembrane region" description="Helical" evidence="11">
    <location>
        <begin position="500"/>
        <end position="519"/>
    </location>
</feature>
<dbReference type="Pfam" id="PF00361">
    <property type="entry name" value="Proton_antipo_M"/>
    <property type="match status" value="1"/>
</dbReference>
<dbReference type="RefSeq" id="WP_272736800.1">
    <property type="nucleotide sequence ID" value="NZ_CP116942.1"/>
</dbReference>
<name>A0AAE9Y9Z6_9ACTN</name>
<evidence type="ECO:0000256" key="2">
    <source>
        <dbReference type="ARBA" id="ARBA00022448"/>
    </source>
</evidence>
<feature type="transmembrane region" description="Helical" evidence="11">
    <location>
        <begin position="204"/>
        <end position="229"/>
    </location>
</feature>
<keyword evidence="7" id="KW-0406">Ion transport</keyword>
<dbReference type="Pfam" id="PF13244">
    <property type="entry name" value="MbhD"/>
    <property type="match status" value="1"/>
</dbReference>
<evidence type="ECO:0000256" key="7">
    <source>
        <dbReference type="ARBA" id="ARBA00023065"/>
    </source>
</evidence>
<feature type="transmembrane region" description="Helical" evidence="11">
    <location>
        <begin position="449"/>
        <end position="470"/>
    </location>
</feature>
<feature type="transmembrane region" description="Helical" evidence="11">
    <location>
        <begin position="618"/>
        <end position="638"/>
    </location>
</feature>
<sequence length="943" mass="97429">MLLLVALHILAAAALFAIGARLPRRGVLGLALVVPAVALVWFAAQVPSVLDGAERSSSVTWIQDLGVGFSFRLDGFALLMALIVTGMGTLVLAYSTGYFDGDVPRARLVRFAGGFVGFAGAMLGLVLADDIWTLFIFWEATTITSFLLIGLDDEKAEARAAARQALLVTGAGGLALMGGLVILAQTAGTTSLMELGAADDTTTLVQVGLVLVLIGAITKSAQVPFHFWLPGAMAAPTPVSAYLHSATMVKAGVILVARLAPQFAEVPWWRPTIIAVGGATMLVGGVNALRQHDAKLLLAHGTVSQLGLLIVLFGVGYPEATAAGVAVLLAHALFKAALFLVVGIVDHATGTRDIRLLDGLRDQMPWVAGFAAVATASMVGLPPLLGFVAKEAALAGLEYEHTTTAYVALAAVVLGSVLTTAYSARLWFGLFGRSRQPVAEPATVHHGPGPALVVPVVVLTALTIAGGLFAGPLGHELSVASESLDAAAEAHLTLWAGFKLALYLSVGIVAAGAVVHLALQRSAREVPAARLSGEGAFVRTYDGLQVGARRLTGVVQSGSLPAYLAIIFTVVVAGLAASLVHGAEIGDGGTSWGTPLQAVVAVVSAGLAIAMVVTRRRFVAVLMLGAIGYGMAVLFLQLGAPDLALTQVLIETITLVVFLLVLRHLPEGYSDPPRWAPLGLRLGISIAVGLGVAAFAMAAGSARTDRPVAEEILAQAEPVAHGRNVVNVILVDVRGIDTLGEITVLAVAAAGVANLVRAARRDLDDEDTDPLGPPDAVGTGPERVTGVDTIGARSVIFDMVTRAVFPVVLVVSVYIALRGHNAPGGGFAGGLIAGIAFVMRFLAGGSPPLQRDRSLPTSAFIGIGLLLALGTGLAPMLFGGEFLDQELAYLHLPVIGEVELVSAALFDIGVYVLVLGVVLSVLTHLGAEASRRPRWARQEEVSR</sequence>
<feature type="transmembrane region" description="Helical" evidence="11">
    <location>
        <begin position="108"/>
        <end position="128"/>
    </location>
</feature>
<dbReference type="GO" id="GO:0015297">
    <property type="term" value="F:antiporter activity"/>
    <property type="evidence" value="ECO:0007669"/>
    <property type="project" value="UniProtKB-KW"/>
</dbReference>
<feature type="transmembrane region" description="Helical" evidence="11">
    <location>
        <begin position="855"/>
        <end position="880"/>
    </location>
</feature>
<protein>
    <submittedName>
        <fullName evidence="17">Na+/H+ antiporter subunit A</fullName>
    </submittedName>
</protein>
<evidence type="ECO:0000259" key="14">
    <source>
        <dbReference type="Pfam" id="PF04039"/>
    </source>
</evidence>
<feature type="transmembrane region" description="Helical" evidence="11">
    <location>
        <begin position="405"/>
        <end position="428"/>
    </location>
</feature>
<dbReference type="Pfam" id="PF00662">
    <property type="entry name" value="Proton_antipo_N"/>
    <property type="match status" value="1"/>
</dbReference>
<evidence type="ECO:0000259" key="16">
    <source>
        <dbReference type="Pfam" id="PF20501"/>
    </source>
</evidence>
<evidence type="ECO:0000256" key="11">
    <source>
        <dbReference type="SAM" id="Phobius"/>
    </source>
</evidence>
<dbReference type="InterPro" id="IPR007182">
    <property type="entry name" value="MnhB"/>
</dbReference>
<dbReference type="PANTHER" id="PTHR43373">
    <property type="entry name" value="NA(+)/H(+) ANTIPORTER SUBUNIT"/>
    <property type="match status" value="1"/>
</dbReference>
<evidence type="ECO:0000256" key="8">
    <source>
        <dbReference type="ARBA" id="ARBA00023136"/>
    </source>
</evidence>
<evidence type="ECO:0000256" key="1">
    <source>
        <dbReference type="ARBA" id="ARBA00004651"/>
    </source>
</evidence>
<keyword evidence="4" id="KW-1003">Cell membrane</keyword>
<evidence type="ECO:0000256" key="3">
    <source>
        <dbReference type="ARBA" id="ARBA00022449"/>
    </source>
</evidence>
<evidence type="ECO:0000256" key="5">
    <source>
        <dbReference type="ARBA" id="ARBA00022692"/>
    </source>
</evidence>
<keyword evidence="5 9" id="KW-0812">Transmembrane</keyword>
<evidence type="ECO:0000313" key="18">
    <source>
        <dbReference type="Proteomes" id="UP001216390"/>
    </source>
</evidence>
<dbReference type="AlphaFoldDB" id="A0AAE9Y9Z6"/>
<dbReference type="GO" id="GO:0006811">
    <property type="term" value="P:monoatomic ion transport"/>
    <property type="evidence" value="ECO:0007669"/>
    <property type="project" value="UniProtKB-KW"/>
</dbReference>
<feature type="transmembrane region" description="Helical" evidence="11">
    <location>
        <begin position="644"/>
        <end position="666"/>
    </location>
</feature>
<feature type="domain" description="MrpA C-terminal/MbhD" evidence="15">
    <location>
        <begin position="604"/>
        <end position="667"/>
    </location>
</feature>
<dbReference type="InterPro" id="IPR001750">
    <property type="entry name" value="ND/Mrp_TM"/>
</dbReference>
<feature type="transmembrane region" description="Helical" evidence="11">
    <location>
        <begin position="366"/>
        <end position="385"/>
    </location>
</feature>
<dbReference type="InterPro" id="IPR001516">
    <property type="entry name" value="Proton_antipo_N"/>
</dbReference>
<evidence type="ECO:0000259" key="13">
    <source>
        <dbReference type="Pfam" id="PF00662"/>
    </source>
</evidence>
<feature type="transmembrane region" description="Helical" evidence="11">
    <location>
        <begin position="165"/>
        <end position="184"/>
    </location>
</feature>
<keyword evidence="18" id="KW-1185">Reference proteome</keyword>
<feature type="domain" description="NADH-Ubiquinone oxidoreductase (complex I) chain 5 N-terminal" evidence="13">
    <location>
        <begin position="62"/>
        <end position="105"/>
    </location>
</feature>
<reference evidence="17" key="1">
    <citation type="submission" date="2023-01" db="EMBL/GenBank/DDBJ databases">
        <title>The diversity of Class Acidimicrobiia in South China Sea sediment environments and the proposal of Iamia marina sp. nov., a novel species of the genus Iamia.</title>
        <authorList>
            <person name="He Y."/>
            <person name="Tian X."/>
        </authorList>
    </citation>
    <scope>NUCLEOTIDE SEQUENCE</scope>
    <source>
        <strain evidence="17">DSM 19957</strain>
    </source>
</reference>
<feature type="domain" description="NADH:quinone oxidoreductase/Mrp antiporter transmembrane" evidence="12">
    <location>
        <begin position="128"/>
        <end position="417"/>
    </location>
</feature>
<dbReference type="EMBL" id="CP116942">
    <property type="protein sequence ID" value="WCO67278.1"/>
    <property type="molecule type" value="Genomic_DNA"/>
</dbReference>
<keyword evidence="3" id="KW-0050">Antiport</keyword>
<feature type="transmembrane region" description="Helical" evidence="11">
    <location>
        <begin position="678"/>
        <end position="699"/>
    </location>
</feature>
<dbReference type="PRINTS" id="PR01434">
    <property type="entry name" value="NADHDHGNASE5"/>
</dbReference>
<feature type="transmembrane region" description="Helical" evidence="11">
    <location>
        <begin position="799"/>
        <end position="817"/>
    </location>
</feature>
<feature type="transmembrane region" description="Helical" evidence="11">
    <location>
        <begin position="323"/>
        <end position="345"/>
    </location>
</feature>
<evidence type="ECO:0000256" key="4">
    <source>
        <dbReference type="ARBA" id="ARBA00022475"/>
    </source>
</evidence>
<feature type="domain" description="Na+/H+ antiporter MnhB subunit-related protein" evidence="14">
    <location>
        <begin position="796"/>
        <end position="919"/>
    </location>
</feature>
<dbReference type="PANTHER" id="PTHR43373:SF1">
    <property type="entry name" value="NA(+)_H(+) ANTIPORTER SUBUNIT A"/>
    <property type="match status" value="1"/>
</dbReference>
<evidence type="ECO:0000256" key="6">
    <source>
        <dbReference type="ARBA" id="ARBA00022989"/>
    </source>
</evidence>
<feature type="transmembrane region" description="Helical" evidence="11">
    <location>
        <begin position="75"/>
        <end position="96"/>
    </location>
</feature>
<proteinExistence type="predicted"/>
<gene>
    <name evidence="17" type="ORF">PO878_00895</name>
</gene>